<evidence type="ECO:0000313" key="1">
    <source>
        <dbReference type="EMBL" id="OCT47647.1"/>
    </source>
</evidence>
<dbReference type="AlphaFoldDB" id="A0A1C1CGQ9"/>
<dbReference type="EMBL" id="LGRB01000013">
    <property type="protein sequence ID" value="OCT47647.1"/>
    <property type="molecule type" value="Genomic_DNA"/>
</dbReference>
<dbReference type="VEuPathDB" id="FungiDB:CLCR_03752"/>
<dbReference type="Proteomes" id="UP000094526">
    <property type="component" value="Unassembled WGS sequence"/>
</dbReference>
<keyword evidence="2" id="KW-1185">Reference proteome</keyword>
<proteinExistence type="predicted"/>
<evidence type="ECO:0000313" key="2">
    <source>
        <dbReference type="Proteomes" id="UP000094526"/>
    </source>
</evidence>
<accession>A0A1C1CGQ9</accession>
<reference evidence="2" key="1">
    <citation type="submission" date="2015-07" db="EMBL/GenBank/DDBJ databases">
        <authorList>
            <person name="Teixeira M.M."/>
            <person name="Souza R.C."/>
            <person name="Almeida L.G."/>
            <person name="Vicente V.A."/>
            <person name="de Hoog S."/>
            <person name="Bocca A.L."/>
            <person name="de Almeida S.R."/>
            <person name="Vasconcelos A.T."/>
            <person name="Felipe M.S."/>
        </authorList>
    </citation>
    <scope>NUCLEOTIDE SEQUENCE [LARGE SCALE GENOMIC DNA]</scope>
    <source>
        <strain evidence="2">KSF</strain>
    </source>
</reference>
<gene>
    <name evidence="1" type="ORF">CLCR_03752</name>
</gene>
<organism evidence="1 2">
    <name type="scientific">Cladophialophora carrionii</name>
    <dbReference type="NCBI Taxonomy" id="86049"/>
    <lineage>
        <taxon>Eukaryota</taxon>
        <taxon>Fungi</taxon>
        <taxon>Dikarya</taxon>
        <taxon>Ascomycota</taxon>
        <taxon>Pezizomycotina</taxon>
        <taxon>Eurotiomycetes</taxon>
        <taxon>Chaetothyriomycetidae</taxon>
        <taxon>Chaetothyriales</taxon>
        <taxon>Herpotrichiellaceae</taxon>
        <taxon>Cladophialophora</taxon>
    </lineage>
</organism>
<dbReference type="OrthoDB" id="10418488at2759"/>
<name>A0A1C1CGQ9_9EURO</name>
<comment type="caution">
    <text evidence="1">The sequence shown here is derived from an EMBL/GenBank/DDBJ whole genome shotgun (WGS) entry which is preliminary data.</text>
</comment>
<sequence>MAQDPWPDMRKTQKFKVPSYDIDRKRLESLLEVLHPPAGSSAPSFRVFRRLDCFVIEAPSRLDEDGPSPAGRISTTNL</sequence>
<protein>
    <submittedName>
        <fullName evidence="1">Uncharacterized protein</fullName>
    </submittedName>
</protein>